<keyword evidence="4" id="KW-0133">Cell shape</keyword>
<dbReference type="GO" id="GO:0004180">
    <property type="term" value="F:carboxypeptidase activity"/>
    <property type="evidence" value="ECO:0007669"/>
    <property type="project" value="UniProtKB-KW"/>
</dbReference>
<dbReference type="InterPro" id="IPR001967">
    <property type="entry name" value="Peptidase_S11_N"/>
</dbReference>
<dbReference type="Proteomes" id="UP001589788">
    <property type="component" value="Unassembled WGS sequence"/>
</dbReference>
<evidence type="ECO:0000256" key="3">
    <source>
        <dbReference type="ARBA" id="ARBA00022801"/>
    </source>
</evidence>
<evidence type="ECO:0000259" key="9">
    <source>
        <dbReference type="Pfam" id="PF00768"/>
    </source>
</evidence>
<keyword evidence="11" id="KW-1185">Reference proteome</keyword>
<evidence type="ECO:0000256" key="1">
    <source>
        <dbReference type="ARBA" id="ARBA00007164"/>
    </source>
</evidence>
<protein>
    <submittedName>
        <fullName evidence="10">D-alanyl-D-alanine carboxypeptidase family protein</fullName>
        <ecNumber evidence="10">3.4.-.-</ecNumber>
    </submittedName>
</protein>
<dbReference type="InterPro" id="IPR018044">
    <property type="entry name" value="Peptidase_S11"/>
</dbReference>
<reference evidence="10 11" key="1">
    <citation type="submission" date="2024-09" db="EMBL/GenBank/DDBJ databases">
        <authorList>
            <person name="Sun Q."/>
            <person name="Mori K."/>
        </authorList>
    </citation>
    <scope>NUCLEOTIDE SEQUENCE [LARGE SCALE GENOMIC DNA]</scope>
    <source>
        <strain evidence="10 11">JCM 15389</strain>
    </source>
</reference>
<evidence type="ECO:0000256" key="8">
    <source>
        <dbReference type="SAM" id="Phobius"/>
    </source>
</evidence>
<keyword evidence="10" id="KW-0645">Protease</keyword>
<keyword evidence="5" id="KW-0573">Peptidoglycan synthesis</keyword>
<evidence type="ECO:0000256" key="2">
    <source>
        <dbReference type="ARBA" id="ARBA00022729"/>
    </source>
</evidence>
<dbReference type="InterPro" id="IPR012338">
    <property type="entry name" value="Beta-lactam/transpept-like"/>
</dbReference>
<keyword evidence="8" id="KW-0812">Transmembrane</keyword>
<evidence type="ECO:0000313" key="10">
    <source>
        <dbReference type="EMBL" id="MFC0081204.1"/>
    </source>
</evidence>
<dbReference type="Pfam" id="PF00768">
    <property type="entry name" value="Peptidase_S11"/>
    <property type="match status" value="1"/>
</dbReference>
<dbReference type="RefSeq" id="WP_377788214.1">
    <property type="nucleotide sequence ID" value="NZ_JBHLYQ010000020.1"/>
</dbReference>
<keyword evidence="8" id="KW-0472">Membrane</keyword>
<name>A0ABV6C0J0_9ACTN</name>
<evidence type="ECO:0000256" key="7">
    <source>
        <dbReference type="RuleBase" id="RU004016"/>
    </source>
</evidence>
<organism evidence="10 11">
    <name type="scientific">Aciditerrimonas ferrireducens</name>
    <dbReference type="NCBI Taxonomy" id="667306"/>
    <lineage>
        <taxon>Bacteria</taxon>
        <taxon>Bacillati</taxon>
        <taxon>Actinomycetota</taxon>
        <taxon>Acidimicrobiia</taxon>
        <taxon>Acidimicrobiales</taxon>
        <taxon>Acidimicrobiaceae</taxon>
        <taxon>Aciditerrimonas</taxon>
    </lineage>
</organism>
<dbReference type="Gene3D" id="3.40.710.10">
    <property type="entry name" value="DD-peptidase/beta-lactamase superfamily"/>
    <property type="match status" value="1"/>
</dbReference>
<keyword evidence="3 10" id="KW-0378">Hydrolase</keyword>
<sequence>MSRRQHADALAGLVQLRADPAPRHRGRHLARHGRPVGFGAERGLLRVVLAVVLVAAVVYVGVQALRPAPVARAQFNDQVLRVPGGPLHLPWPTQGEAAMAVAGSGLVGTAGPQTPLPMASITKVMTALVVLHDHPLGFGQQGPTITITPADVATYQHDVATQQSVVKVAAGEQLSERQALEALLIPSGNNMADVLADWAAGSIPAFVAQMNAEAAALGLHHTRYVGPSGLNPGSVSTPLDLVRLGEAAMANPVFASIVGKPSVTLPVAGTVYNYDYELDHHGIIGIKTGSDSQAGGCFLFDDQVAVGGQPVQVIGAVLGQQTPPIIQSALHAAVDLAQALRPDLAERTLLRQGQAVGTITTPWGSSVPMVVTKGLSVVSWPGETVRSGFQPVRLASSLPAGARVGTMDVHLGATTTRLPVVAARALPGPGLGWKLTDL</sequence>
<keyword evidence="8" id="KW-1133">Transmembrane helix</keyword>
<dbReference type="PRINTS" id="PR00725">
    <property type="entry name" value="DADACBPTASE1"/>
</dbReference>
<dbReference type="SUPFAM" id="SSF56601">
    <property type="entry name" value="beta-lactamase/transpeptidase-like"/>
    <property type="match status" value="1"/>
</dbReference>
<dbReference type="EMBL" id="JBHLYQ010000020">
    <property type="protein sequence ID" value="MFC0081204.1"/>
    <property type="molecule type" value="Genomic_DNA"/>
</dbReference>
<accession>A0ABV6C0J0</accession>
<dbReference type="EC" id="3.4.-.-" evidence="10"/>
<keyword evidence="2" id="KW-0732">Signal</keyword>
<evidence type="ECO:0000256" key="5">
    <source>
        <dbReference type="ARBA" id="ARBA00022984"/>
    </source>
</evidence>
<evidence type="ECO:0000313" key="11">
    <source>
        <dbReference type="Proteomes" id="UP001589788"/>
    </source>
</evidence>
<keyword evidence="10" id="KW-0121">Carboxypeptidase</keyword>
<dbReference type="PANTHER" id="PTHR21581">
    <property type="entry name" value="D-ALANYL-D-ALANINE CARBOXYPEPTIDASE"/>
    <property type="match status" value="1"/>
</dbReference>
<feature type="transmembrane region" description="Helical" evidence="8">
    <location>
        <begin position="43"/>
        <end position="62"/>
    </location>
</feature>
<keyword evidence="6" id="KW-0961">Cell wall biogenesis/degradation</keyword>
<evidence type="ECO:0000256" key="6">
    <source>
        <dbReference type="ARBA" id="ARBA00023316"/>
    </source>
</evidence>
<comment type="similarity">
    <text evidence="1 7">Belongs to the peptidase S11 family.</text>
</comment>
<dbReference type="PANTHER" id="PTHR21581:SF33">
    <property type="entry name" value="D-ALANYL-D-ALANINE CARBOXYPEPTIDASE DACB"/>
    <property type="match status" value="1"/>
</dbReference>
<feature type="domain" description="Peptidase S11 D-alanyl-D-alanine carboxypeptidase A N-terminal" evidence="9">
    <location>
        <begin position="112"/>
        <end position="320"/>
    </location>
</feature>
<gene>
    <name evidence="10" type="ORF">ACFFRE_03390</name>
</gene>
<proteinExistence type="inferred from homology"/>
<evidence type="ECO:0000256" key="4">
    <source>
        <dbReference type="ARBA" id="ARBA00022960"/>
    </source>
</evidence>
<comment type="caution">
    <text evidence="10">The sequence shown here is derived from an EMBL/GenBank/DDBJ whole genome shotgun (WGS) entry which is preliminary data.</text>
</comment>